<name>A0A6N1VHU8_9HYPH</name>
<dbReference type="Gene3D" id="2.40.10.180">
    <property type="entry name" value="Phage tail proteins"/>
    <property type="match status" value="1"/>
</dbReference>
<reference evidence="1 2" key="1">
    <citation type="submission" date="2020-06" db="EMBL/GenBank/DDBJ databases">
        <title>Oricola thermophila sp. nov. isolated from a tidal sediments.</title>
        <authorList>
            <person name="Kwon K.K."/>
            <person name="Yang S.-H."/>
            <person name="Park M.-J."/>
        </authorList>
    </citation>
    <scope>NUCLEOTIDE SEQUENCE [LARGE SCALE GENOMIC DNA]</scope>
    <source>
        <strain evidence="1 2">MEBiC13590</strain>
    </source>
</reference>
<keyword evidence="2" id="KW-1185">Reference proteome</keyword>
<dbReference type="EMBL" id="CP054836">
    <property type="protein sequence ID" value="QKV18719.1"/>
    <property type="molecule type" value="Genomic_DNA"/>
</dbReference>
<dbReference type="Proteomes" id="UP000509367">
    <property type="component" value="Chromosome"/>
</dbReference>
<dbReference type="AlphaFoldDB" id="A0A6N1VHU8"/>
<dbReference type="GO" id="GO:0019068">
    <property type="term" value="P:virion assembly"/>
    <property type="evidence" value="ECO:0007669"/>
    <property type="project" value="InterPro"/>
</dbReference>
<accession>A0A6N1VHU8</accession>
<dbReference type="RefSeq" id="WP_175276612.1">
    <property type="nucleotide sequence ID" value="NZ_CP054836.1"/>
</dbReference>
<dbReference type="Pfam" id="PF05354">
    <property type="entry name" value="Phage_attach"/>
    <property type="match status" value="1"/>
</dbReference>
<dbReference type="InterPro" id="IPR053734">
    <property type="entry name" value="Phage_Head-Tail_Connect_sf"/>
</dbReference>
<evidence type="ECO:0000313" key="2">
    <source>
        <dbReference type="Proteomes" id="UP000509367"/>
    </source>
</evidence>
<gene>
    <name evidence="1" type="ORF">HTY61_09785</name>
</gene>
<organism evidence="1 2">
    <name type="scientific">Oricola thermophila</name>
    <dbReference type="NCBI Taxonomy" id="2742145"/>
    <lineage>
        <taxon>Bacteria</taxon>
        <taxon>Pseudomonadati</taxon>
        <taxon>Pseudomonadota</taxon>
        <taxon>Alphaproteobacteria</taxon>
        <taxon>Hyphomicrobiales</taxon>
        <taxon>Ahrensiaceae</taxon>
        <taxon>Oricola</taxon>
    </lineage>
</organism>
<evidence type="ECO:0000313" key="1">
    <source>
        <dbReference type="EMBL" id="QKV18719.1"/>
    </source>
</evidence>
<protein>
    <submittedName>
        <fullName evidence="1">Uncharacterized protein</fullName>
    </submittedName>
</protein>
<dbReference type="InterPro" id="IPR008018">
    <property type="entry name" value="Phage_tail_attach_FII"/>
</dbReference>
<dbReference type="KEGG" id="orm:HTY61_09785"/>
<sequence length="109" mass="11428">MKAPEIFAPAAEAFVSALGRTAIIRNTEGGNPVSVEAILRLRDDENLFAGDGASAMSRRGTAAFATSAAPDAADGWTIEDSADGAVYTMHDLSDDGRGMTRATLRRKDP</sequence>
<proteinExistence type="predicted"/>